<dbReference type="InterPro" id="IPR027417">
    <property type="entry name" value="P-loop_NTPase"/>
</dbReference>
<keyword evidence="8" id="KW-1185">Reference proteome</keyword>
<dbReference type="PRINTS" id="PR00364">
    <property type="entry name" value="DISEASERSIST"/>
</dbReference>
<dbReference type="Pfam" id="PF03704">
    <property type="entry name" value="BTAD"/>
    <property type="match status" value="1"/>
</dbReference>
<dbReference type="InterPro" id="IPR001867">
    <property type="entry name" value="OmpR/PhoB-type_DNA-bd"/>
</dbReference>
<dbReference type="InterPro" id="IPR011990">
    <property type="entry name" value="TPR-like_helical_dom_sf"/>
</dbReference>
<sequence length="605" mass="65782">MRFRLLGPVEVHDGGVPVGPNARKLRTVLAVLLLARSKVVSNARLTTMLWGDQRTAASAAQIQTYVSRLRRLVGPDAELVRQHPGYLLRVPPEEIDLFEFERLAADGRRSLAAGQFARAADELRGALALWRGPALSGVTDFLGDAERPRLEEARLAVWEDRVQADLGLGAHAGVVSELTGFVAEHPLRERQRAQLMLALHGSGRQAEALTTYDDYRRLLADEMGIDPGADLQELHNRILTARQASPAVRATIAIGAPPAQLPADIADFTGRAREVDLVVGTMRRHGSVCVVSGMAGAGKSALAVHAAHRCRSDYPDGQLLVDLGGSGRSVDPAEALAVMLTALWGTAVPDTLEDRIRLYRSRIVGRRVLILLDDAVSESQVRPLLPGGPGSTVVVTARRRLVALEGAALVDLPMPSPHESLGLLHAIVGDDRFRAEPVAAQRIVELCGHLPLAVRIAGARLAAKPHWTLTRLAGLLTDRRGRLDELRVADLDVRARLISGYCGLDEQARHAFRLLSLPDVPHFPSRAAALLLDLTSAEADEVLEQLVDARLLDVVVMRGDARLHYRFPELVRCLALELAGPEDQLGRHRAALHRLSGMWPEPRFA</sequence>
<dbReference type="InterPro" id="IPR016032">
    <property type="entry name" value="Sig_transdc_resp-reg_C-effctor"/>
</dbReference>
<evidence type="ECO:0000259" key="6">
    <source>
        <dbReference type="PROSITE" id="PS51755"/>
    </source>
</evidence>
<dbReference type="Pfam" id="PF00931">
    <property type="entry name" value="NB-ARC"/>
    <property type="match status" value="1"/>
</dbReference>
<protein>
    <submittedName>
        <fullName evidence="7">DNA-binding SARP family transcriptional activator</fullName>
    </submittedName>
</protein>
<dbReference type="SMART" id="SM01043">
    <property type="entry name" value="BTAD"/>
    <property type="match status" value="1"/>
</dbReference>
<evidence type="ECO:0000256" key="5">
    <source>
        <dbReference type="PROSITE-ProRule" id="PRU01091"/>
    </source>
</evidence>
<dbReference type="PROSITE" id="PS51755">
    <property type="entry name" value="OMPR_PHOB"/>
    <property type="match status" value="1"/>
</dbReference>
<dbReference type="PANTHER" id="PTHR35807">
    <property type="entry name" value="TRANSCRIPTIONAL REGULATOR REDD-RELATED"/>
    <property type="match status" value="1"/>
</dbReference>
<dbReference type="InterPro" id="IPR051677">
    <property type="entry name" value="AfsR-DnrI-RedD_regulator"/>
</dbReference>
<keyword evidence="3 5" id="KW-0238">DNA-binding</keyword>
<dbReference type="RefSeq" id="WP_184696890.1">
    <property type="nucleotide sequence ID" value="NZ_JACHJN010000012.1"/>
</dbReference>
<evidence type="ECO:0000256" key="4">
    <source>
        <dbReference type="ARBA" id="ARBA00023163"/>
    </source>
</evidence>
<dbReference type="Gene3D" id="1.10.10.10">
    <property type="entry name" value="Winged helix-like DNA-binding domain superfamily/Winged helix DNA-binding domain"/>
    <property type="match status" value="1"/>
</dbReference>
<feature type="domain" description="OmpR/PhoB-type" evidence="6">
    <location>
        <begin position="1"/>
        <end position="90"/>
    </location>
</feature>
<dbReference type="PANTHER" id="PTHR35807:SF1">
    <property type="entry name" value="TRANSCRIPTIONAL REGULATOR REDD"/>
    <property type="match status" value="1"/>
</dbReference>
<feature type="DNA-binding region" description="OmpR/PhoB-type" evidence="5">
    <location>
        <begin position="1"/>
        <end position="90"/>
    </location>
</feature>
<organism evidence="7 8">
    <name type="scientific">Saccharothrix tamanrassetensis</name>
    <dbReference type="NCBI Taxonomy" id="1051531"/>
    <lineage>
        <taxon>Bacteria</taxon>
        <taxon>Bacillati</taxon>
        <taxon>Actinomycetota</taxon>
        <taxon>Actinomycetes</taxon>
        <taxon>Pseudonocardiales</taxon>
        <taxon>Pseudonocardiaceae</taxon>
        <taxon>Saccharothrix</taxon>
    </lineage>
</organism>
<gene>
    <name evidence="7" type="ORF">FHS29_006347</name>
</gene>
<dbReference type="CDD" id="cd15831">
    <property type="entry name" value="BTAD"/>
    <property type="match status" value="1"/>
</dbReference>
<dbReference type="GO" id="GO:0006355">
    <property type="term" value="P:regulation of DNA-templated transcription"/>
    <property type="evidence" value="ECO:0007669"/>
    <property type="project" value="InterPro"/>
</dbReference>
<dbReference type="SUPFAM" id="SSF46894">
    <property type="entry name" value="C-terminal effector domain of the bipartite response regulators"/>
    <property type="match status" value="1"/>
</dbReference>
<name>A0A841CWI1_9PSEU</name>
<evidence type="ECO:0000256" key="1">
    <source>
        <dbReference type="ARBA" id="ARBA00005820"/>
    </source>
</evidence>
<dbReference type="SUPFAM" id="SSF48452">
    <property type="entry name" value="TPR-like"/>
    <property type="match status" value="1"/>
</dbReference>
<dbReference type="InterPro" id="IPR036388">
    <property type="entry name" value="WH-like_DNA-bd_sf"/>
</dbReference>
<dbReference type="Gene3D" id="3.40.50.300">
    <property type="entry name" value="P-loop containing nucleotide triphosphate hydrolases"/>
    <property type="match status" value="1"/>
</dbReference>
<comment type="similarity">
    <text evidence="1">Belongs to the AfsR/DnrI/RedD regulatory family.</text>
</comment>
<dbReference type="GO" id="GO:0043531">
    <property type="term" value="F:ADP binding"/>
    <property type="evidence" value="ECO:0007669"/>
    <property type="project" value="InterPro"/>
</dbReference>
<dbReference type="GO" id="GO:0003677">
    <property type="term" value="F:DNA binding"/>
    <property type="evidence" value="ECO:0007669"/>
    <property type="project" value="UniProtKB-UniRule"/>
</dbReference>
<dbReference type="SUPFAM" id="SSF52540">
    <property type="entry name" value="P-loop containing nucleoside triphosphate hydrolases"/>
    <property type="match status" value="1"/>
</dbReference>
<dbReference type="InterPro" id="IPR002182">
    <property type="entry name" value="NB-ARC"/>
</dbReference>
<dbReference type="InterPro" id="IPR005158">
    <property type="entry name" value="BTAD"/>
</dbReference>
<dbReference type="EMBL" id="JACHJN010000012">
    <property type="protein sequence ID" value="MBB5959726.1"/>
    <property type="molecule type" value="Genomic_DNA"/>
</dbReference>
<dbReference type="SMART" id="SM00862">
    <property type="entry name" value="Trans_reg_C"/>
    <property type="match status" value="1"/>
</dbReference>
<comment type="caution">
    <text evidence="7">The sequence shown here is derived from an EMBL/GenBank/DDBJ whole genome shotgun (WGS) entry which is preliminary data.</text>
</comment>
<evidence type="ECO:0000313" key="8">
    <source>
        <dbReference type="Proteomes" id="UP000547510"/>
    </source>
</evidence>
<evidence type="ECO:0000256" key="2">
    <source>
        <dbReference type="ARBA" id="ARBA00023015"/>
    </source>
</evidence>
<dbReference type="GO" id="GO:0000160">
    <property type="term" value="P:phosphorelay signal transduction system"/>
    <property type="evidence" value="ECO:0007669"/>
    <property type="project" value="InterPro"/>
</dbReference>
<dbReference type="Gene3D" id="1.25.40.10">
    <property type="entry name" value="Tetratricopeptide repeat domain"/>
    <property type="match status" value="1"/>
</dbReference>
<keyword evidence="4" id="KW-0804">Transcription</keyword>
<keyword evidence="2" id="KW-0805">Transcription regulation</keyword>
<dbReference type="AlphaFoldDB" id="A0A841CWI1"/>
<dbReference type="Pfam" id="PF00486">
    <property type="entry name" value="Trans_reg_C"/>
    <property type="match status" value="1"/>
</dbReference>
<evidence type="ECO:0000256" key="3">
    <source>
        <dbReference type="ARBA" id="ARBA00023125"/>
    </source>
</evidence>
<reference evidence="7 8" key="1">
    <citation type="submission" date="2020-08" db="EMBL/GenBank/DDBJ databases">
        <title>Genomic Encyclopedia of Type Strains, Phase III (KMG-III): the genomes of soil and plant-associated and newly described type strains.</title>
        <authorList>
            <person name="Whitman W."/>
        </authorList>
    </citation>
    <scope>NUCLEOTIDE SEQUENCE [LARGE SCALE GENOMIC DNA]</scope>
    <source>
        <strain evidence="7 8">CECT 8640</strain>
    </source>
</reference>
<accession>A0A841CWI1</accession>
<proteinExistence type="inferred from homology"/>
<dbReference type="Proteomes" id="UP000547510">
    <property type="component" value="Unassembled WGS sequence"/>
</dbReference>
<evidence type="ECO:0000313" key="7">
    <source>
        <dbReference type="EMBL" id="MBB5959726.1"/>
    </source>
</evidence>